<dbReference type="InterPro" id="IPR018247">
    <property type="entry name" value="EF_Hand_1_Ca_BS"/>
</dbReference>
<keyword evidence="6" id="KW-1185">Reference proteome</keyword>
<dbReference type="Gene3D" id="1.10.238.10">
    <property type="entry name" value="EF-hand"/>
    <property type="match status" value="2"/>
</dbReference>
<dbReference type="SMART" id="SM00054">
    <property type="entry name" value="EFh"/>
    <property type="match status" value="3"/>
</dbReference>
<evidence type="ECO:0000256" key="1">
    <source>
        <dbReference type="ARBA" id="ARBA00022723"/>
    </source>
</evidence>
<evidence type="ECO:0000259" key="4">
    <source>
        <dbReference type="PROSITE" id="PS50222"/>
    </source>
</evidence>
<dbReference type="Proteomes" id="UP000594263">
    <property type="component" value="Unplaced"/>
</dbReference>
<dbReference type="Pfam" id="PF13499">
    <property type="entry name" value="EF-hand_7"/>
    <property type="match status" value="1"/>
</dbReference>
<evidence type="ECO:0000256" key="3">
    <source>
        <dbReference type="ARBA" id="ARBA00022837"/>
    </source>
</evidence>
<keyword evidence="2" id="KW-0677">Repeat</keyword>
<name>A0A7N0V5T4_KALFE</name>
<sequence length="140" mass="15562">MEKRVQYESVFNHFDENGDGKLSPSELQQCVTSMGGELALSEAESVVGALDSDGDGLLGLEDFLKFVNGGEEEEKAKVMVEAFNMYKMEGCEWITAVSLRRMLGKLGQRMTVEECGKVIRVFDLNGDGVLNFDEFRNMMG</sequence>
<dbReference type="GO" id="GO:0005509">
    <property type="term" value="F:calcium ion binding"/>
    <property type="evidence" value="ECO:0007669"/>
    <property type="project" value="InterPro"/>
</dbReference>
<feature type="domain" description="EF-hand" evidence="4">
    <location>
        <begin position="38"/>
        <end position="73"/>
    </location>
</feature>
<dbReference type="InterPro" id="IPR002048">
    <property type="entry name" value="EF_hand_dom"/>
</dbReference>
<dbReference type="PROSITE" id="PS50222">
    <property type="entry name" value="EF_HAND_2"/>
    <property type="match status" value="3"/>
</dbReference>
<organism evidence="5 6">
    <name type="scientific">Kalanchoe fedtschenkoi</name>
    <name type="common">Lavender scallops</name>
    <name type="synonym">South American air plant</name>
    <dbReference type="NCBI Taxonomy" id="63787"/>
    <lineage>
        <taxon>Eukaryota</taxon>
        <taxon>Viridiplantae</taxon>
        <taxon>Streptophyta</taxon>
        <taxon>Embryophyta</taxon>
        <taxon>Tracheophyta</taxon>
        <taxon>Spermatophyta</taxon>
        <taxon>Magnoliopsida</taxon>
        <taxon>eudicotyledons</taxon>
        <taxon>Gunneridae</taxon>
        <taxon>Pentapetalae</taxon>
        <taxon>Saxifragales</taxon>
        <taxon>Crassulaceae</taxon>
        <taxon>Kalanchoe</taxon>
    </lineage>
</organism>
<evidence type="ECO:0000313" key="6">
    <source>
        <dbReference type="Proteomes" id="UP000594263"/>
    </source>
</evidence>
<dbReference type="SUPFAM" id="SSF47473">
    <property type="entry name" value="EF-hand"/>
    <property type="match status" value="1"/>
</dbReference>
<dbReference type="PANTHER" id="PTHR10891">
    <property type="entry name" value="EF-HAND CALCIUM-BINDING DOMAIN CONTAINING PROTEIN"/>
    <property type="match status" value="1"/>
</dbReference>
<dbReference type="Gramene" id="Kaladp0131s0021.1.v1.1">
    <property type="protein sequence ID" value="Kaladp0131s0021.1.v1.1.CDS.1"/>
    <property type="gene ID" value="Kaladp0131s0021.v1.1"/>
</dbReference>
<dbReference type="InterPro" id="IPR039647">
    <property type="entry name" value="EF_hand_pair_protein_CML-like"/>
</dbReference>
<dbReference type="Pfam" id="PF13833">
    <property type="entry name" value="EF-hand_8"/>
    <property type="match status" value="1"/>
</dbReference>
<dbReference type="FunFam" id="1.10.238.10:FF:000341">
    <property type="entry name" value="Putative calcium-binding protein CML19"/>
    <property type="match status" value="1"/>
</dbReference>
<dbReference type="InterPro" id="IPR011992">
    <property type="entry name" value="EF-hand-dom_pair"/>
</dbReference>
<dbReference type="CDD" id="cd00051">
    <property type="entry name" value="EFh"/>
    <property type="match status" value="2"/>
</dbReference>
<keyword evidence="3" id="KW-0106">Calcium</keyword>
<dbReference type="OMA" id="CKTMIAQ"/>
<dbReference type="EnsemblPlants" id="Kaladp0131s0021.1.v1.1">
    <property type="protein sequence ID" value="Kaladp0131s0021.1.v1.1.CDS.1"/>
    <property type="gene ID" value="Kaladp0131s0021.v1.1"/>
</dbReference>
<evidence type="ECO:0000256" key="2">
    <source>
        <dbReference type="ARBA" id="ARBA00022737"/>
    </source>
</evidence>
<protein>
    <recommendedName>
        <fullName evidence="4">EF-hand domain-containing protein</fullName>
    </recommendedName>
</protein>
<dbReference type="PROSITE" id="PS00018">
    <property type="entry name" value="EF_HAND_1"/>
    <property type="match status" value="3"/>
</dbReference>
<evidence type="ECO:0000313" key="5">
    <source>
        <dbReference type="EnsemblPlants" id="Kaladp0131s0021.1.v1.1.CDS.1"/>
    </source>
</evidence>
<accession>A0A7N0V5T4</accession>
<reference evidence="5" key="1">
    <citation type="submission" date="2021-01" db="UniProtKB">
        <authorList>
            <consortium name="EnsemblPlants"/>
        </authorList>
    </citation>
    <scope>IDENTIFICATION</scope>
</reference>
<feature type="domain" description="EF-hand" evidence="4">
    <location>
        <begin position="2"/>
        <end position="37"/>
    </location>
</feature>
<proteinExistence type="predicted"/>
<feature type="domain" description="EF-hand" evidence="4">
    <location>
        <begin position="110"/>
        <end position="140"/>
    </location>
</feature>
<keyword evidence="1" id="KW-0479">Metal-binding</keyword>
<dbReference type="AlphaFoldDB" id="A0A7N0V5T4"/>